<organism evidence="1 2">
    <name type="scientific">Somion occarium</name>
    <dbReference type="NCBI Taxonomy" id="3059160"/>
    <lineage>
        <taxon>Eukaryota</taxon>
        <taxon>Fungi</taxon>
        <taxon>Dikarya</taxon>
        <taxon>Basidiomycota</taxon>
        <taxon>Agaricomycotina</taxon>
        <taxon>Agaricomycetes</taxon>
        <taxon>Polyporales</taxon>
        <taxon>Cerrenaceae</taxon>
        <taxon>Somion</taxon>
    </lineage>
</organism>
<reference evidence="2" key="1">
    <citation type="submission" date="2024-04" db="EMBL/GenBank/DDBJ databases">
        <authorList>
            <person name="Shaw F."/>
            <person name="Minotto A."/>
        </authorList>
    </citation>
    <scope>NUCLEOTIDE SEQUENCE [LARGE SCALE GENOMIC DNA]</scope>
</reference>
<dbReference type="EMBL" id="OZ037954">
    <property type="protein sequence ID" value="CAL1698849.1"/>
    <property type="molecule type" value="Genomic_DNA"/>
</dbReference>
<evidence type="ECO:0000313" key="2">
    <source>
        <dbReference type="Proteomes" id="UP001497453"/>
    </source>
</evidence>
<gene>
    <name evidence="1" type="ORF">GFSPODELE1_LOCUS2355</name>
</gene>
<proteinExistence type="predicted"/>
<evidence type="ECO:0000313" key="1">
    <source>
        <dbReference type="EMBL" id="CAL1698849.1"/>
    </source>
</evidence>
<keyword evidence="2" id="KW-1185">Reference proteome</keyword>
<protein>
    <submittedName>
        <fullName evidence="1">Uncharacterized protein</fullName>
    </submittedName>
</protein>
<sequence>MGAEEDRRYVRAVMGASNRVTISEALQFGHSVSCPSDPPLSPSASLRHLWLWRAEDGRHIGGTSGDAPPERSWLWCARSDAPREGDYARMKAFGGRGMWFSGFFFPCACRRPVGESGVGGKSIDSGGGSTGEGGSLNVPGVTFGANAMF</sequence>
<name>A0ABP1CW11_9APHY</name>
<accession>A0ABP1CW11</accession>
<dbReference type="Proteomes" id="UP001497453">
    <property type="component" value="Chromosome 11"/>
</dbReference>